<dbReference type="AlphaFoldDB" id="A0ABD6SP13"/>
<accession>A0ABD6SP13</accession>
<reference evidence="2 3" key="1">
    <citation type="submission" date="2017-09" db="EMBL/GenBank/DDBJ databases">
        <title>Large-scale bioinformatics analysis of Bacillus genomes uncovers conserved roles of natural products in bacterial physiology.</title>
        <authorList>
            <consortium name="Agbiome Team Llc"/>
            <person name="Bleich R.M."/>
            <person name="Kirk G.J."/>
            <person name="Santa Maria K.C."/>
            <person name="Allen S.E."/>
            <person name="Farag S."/>
            <person name="Shank E.A."/>
            <person name="Bowers A."/>
        </authorList>
    </citation>
    <scope>NUCLEOTIDE SEQUENCE [LARGE SCALE GENOMIC DNA]</scope>
    <source>
        <strain evidence="2 3">AFS007900</strain>
    </source>
</reference>
<dbReference type="EMBL" id="NTXF01000029">
    <property type="protein sequence ID" value="PEX47470.1"/>
    <property type="molecule type" value="Genomic_DNA"/>
</dbReference>
<keyword evidence="1" id="KW-0472">Membrane</keyword>
<evidence type="ECO:0000313" key="3">
    <source>
        <dbReference type="Proteomes" id="UP000220502"/>
    </source>
</evidence>
<organism evidence="2 3">
    <name type="scientific">Bacillus thuringiensis</name>
    <dbReference type="NCBI Taxonomy" id="1428"/>
    <lineage>
        <taxon>Bacteria</taxon>
        <taxon>Bacillati</taxon>
        <taxon>Bacillota</taxon>
        <taxon>Bacilli</taxon>
        <taxon>Bacillales</taxon>
        <taxon>Bacillaceae</taxon>
        <taxon>Bacillus</taxon>
        <taxon>Bacillus cereus group</taxon>
    </lineage>
</organism>
<dbReference type="Proteomes" id="UP000220502">
    <property type="component" value="Unassembled WGS sequence"/>
</dbReference>
<keyword evidence="1" id="KW-1133">Transmembrane helix</keyword>
<comment type="caution">
    <text evidence="2">The sequence shown here is derived from an EMBL/GenBank/DDBJ whole genome shotgun (WGS) entry which is preliminary data.</text>
</comment>
<proteinExistence type="predicted"/>
<dbReference type="RefSeq" id="WP_044797973.1">
    <property type="nucleotide sequence ID" value="NZ_CP083129.1"/>
</dbReference>
<name>A0ABD6SP13_BACTU</name>
<evidence type="ECO:0008006" key="4">
    <source>
        <dbReference type="Google" id="ProtNLM"/>
    </source>
</evidence>
<sequence length="54" mass="6277">MEDTTSLVIFAIFIACSSLLLYITYEPIKRWAWSDIKQNKKTHGNGSFKKKQLL</sequence>
<evidence type="ECO:0000313" key="2">
    <source>
        <dbReference type="EMBL" id="PEX47470.1"/>
    </source>
</evidence>
<evidence type="ECO:0000256" key="1">
    <source>
        <dbReference type="SAM" id="Phobius"/>
    </source>
</evidence>
<protein>
    <recommendedName>
        <fullName evidence="4">Phage protein</fullName>
    </recommendedName>
</protein>
<feature type="transmembrane region" description="Helical" evidence="1">
    <location>
        <begin position="6"/>
        <end position="25"/>
    </location>
</feature>
<keyword evidence="1" id="KW-0812">Transmembrane</keyword>
<gene>
    <name evidence="2" type="ORF">CN461_18710</name>
</gene>